<dbReference type="AlphaFoldDB" id="A0A344LA79"/>
<organism evidence="1 2">
    <name type="scientific">Amycolatopsis albispora</name>
    <dbReference type="NCBI Taxonomy" id="1804986"/>
    <lineage>
        <taxon>Bacteria</taxon>
        <taxon>Bacillati</taxon>
        <taxon>Actinomycetota</taxon>
        <taxon>Actinomycetes</taxon>
        <taxon>Pseudonocardiales</taxon>
        <taxon>Pseudonocardiaceae</taxon>
        <taxon>Amycolatopsis</taxon>
    </lineage>
</organism>
<dbReference type="KEGG" id="aab:A4R43_22675"/>
<sequence length="173" mass="18539">MVFMHPELRAAAGHLVRLRAAAEVLHAPDPLDALRYTDCAPAALRGMVERARIAQKPLAEANADYGEARIRAGFGERGTLAGAYRDEREAIERTVLAGLRVADQLDLLARAAARYAVEVAVQADPACVLVLDGDLTPEPAEVVHEACAAIVRTAEEHLVSIDALTSELDGLIR</sequence>
<dbReference type="Proteomes" id="UP000250434">
    <property type="component" value="Chromosome"/>
</dbReference>
<keyword evidence="2" id="KW-1185">Reference proteome</keyword>
<dbReference type="RefSeq" id="WP_113694215.1">
    <property type="nucleotide sequence ID" value="NZ_CP015163.1"/>
</dbReference>
<dbReference type="EMBL" id="CP015163">
    <property type="protein sequence ID" value="AXB44953.1"/>
    <property type="molecule type" value="Genomic_DNA"/>
</dbReference>
<proteinExistence type="predicted"/>
<gene>
    <name evidence="1" type="ORF">A4R43_22675</name>
</gene>
<name>A0A344LA79_9PSEU</name>
<accession>A0A344LA79</accession>
<evidence type="ECO:0000313" key="2">
    <source>
        <dbReference type="Proteomes" id="UP000250434"/>
    </source>
</evidence>
<protein>
    <submittedName>
        <fullName evidence="1">Uncharacterized protein</fullName>
    </submittedName>
</protein>
<reference evidence="1 2" key="1">
    <citation type="submission" date="2016-04" db="EMBL/GenBank/DDBJ databases">
        <title>Complete genome sequence and analysis of deep-sea sediment isolate, Amycolatopsis sp. WP1.</title>
        <authorList>
            <person name="Wang H."/>
            <person name="Chen S."/>
            <person name="Wu Q."/>
        </authorList>
    </citation>
    <scope>NUCLEOTIDE SEQUENCE [LARGE SCALE GENOMIC DNA]</scope>
    <source>
        <strain evidence="1 2">WP1</strain>
    </source>
</reference>
<evidence type="ECO:0000313" key="1">
    <source>
        <dbReference type="EMBL" id="AXB44953.1"/>
    </source>
</evidence>